<keyword evidence="4" id="KW-1185">Reference proteome</keyword>
<dbReference type="EMBL" id="CP060131">
    <property type="protein sequence ID" value="QNG50571.1"/>
    <property type="molecule type" value="Genomic_DNA"/>
</dbReference>
<evidence type="ECO:0000313" key="3">
    <source>
        <dbReference type="EMBL" id="QNG50571.1"/>
    </source>
</evidence>
<feature type="compositionally biased region" description="Basic and acidic residues" evidence="1">
    <location>
        <begin position="41"/>
        <end position="60"/>
    </location>
</feature>
<sequence length="60" mass="6739">MLNGVVAVVCMVLLGYAGVVMLYVSRHDGLPPPFPRRLRRFDRTGDGDQPDDAVRDRRDP</sequence>
<protein>
    <submittedName>
        <fullName evidence="3">Uncharacterized protein</fullName>
    </submittedName>
</protein>
<evidence type="ECO:0000256" key="2">
    <source>
        <dbReference type="SAM" id="Phobius"/>
    </source>
</evidence>
<dbReference type="KEGG" id="ppel:H6H00_20355"/>
<organism evidence="3 4">
    <name type="scientific">Pseudonocardia petroleophila</name>
    <dbReference type="NCBI Taxonomy" id="37331"/>
    <lineage>
        <taxon>Bacteria</taxon>
        <taxon>Bacillati</taxon>
        <taxon>Actinomycetota</taxon>
        <taxon>Actinomycetes</taxon>
        <taxon>Pseudonocardiales</taxon>
        <taxon>Pseudonocardiaceae</taxon>
        <taxon>Pseudonocardia</taxon>
    </lineage>
</organism>
<evidence type="ECO:0000313" key="4">
    <source>
        <dbReference type="Proteomes" id="UP000515728"/>
    </source>
</evidence>
<accession>A0A7G7MCR0</accession>
<dbReference type="Proteomes" id="UP000515728">
    <property type="component" value="Chromosome"/>
</dbReference>
<reference evidence="3 4" key="1">
    <citation type="submission" date="2020-08" db="EMBL/GenBank/DDBJ databases">
        <authorList>
            <person name="Mo P."/>
        </authorList>
    </citation>
    <scope>NUCLEOTIDE SEQUENCE [LARGE SCALE GENOMIC DNA]</scope>
    <source>
        <strain evidence="3 4">CGMCC 4.1532</strain>
    </source>
</reference>
<dbReference type="RefSeq" id="WP_185717333.1">
    <property type="nucleotide sequence ID" value="NZ_BAAAWI010000001.1"/>
</dbReference>
<keyword evidence="2" id="KW-0472">Membrane</keyword>
<keyword evidence="2" id="KW-0812">Transmembrane</keyword>
<evidence type="ECO:0000256" key="1">
    <source>
        <dbReference type="SAM" id="MobiDB-lite"/>
    </source>
</evidence>
<gene>
    <name evidence="3" type="ORF">H6H00_20355</name>
</gene>
<name>A0A7G7MCR0_9PSEU</name>
<proteinExistence type="predicted"/>
<keyword evidence="2" id="KW-1133">Transmembrane helix</keyword>
<dbReference type="AlphaFoldDB" id="A0A7G7MCR0"/>
<feature type="region of interest" description="Disordered" evidence="1">
    <location>
        <begin position="28"/>
        <end position="60"/>
    </location>
</feature>
<feature type="transmembrane region" description="Helical" evidence="2">
    <location>
        <begin position="6"/>
        <end position="24"/>
    </location>
</feature>